<accession>A0A0S4VE33</accession>
<dbReference type="Pfam" id="PF03475">
    <property type="entry name" value="YiiM_3-alpha"/>
    <property type="match status" value="1"/>
</dbReference>
<sequence length="60" mass="6702">MLDTDALGDMLALPLTPSWRKLVENRLARGEVESWDKRIEGPARGPRAVSYTHLTLPTKA</sequence>
<evidence type="ECO:0000313" key="2">
    <source>
        <dbReference type="EMBL" id="CUV32244.1"/>
    </source>
</evidence>
<proteinExistence type="predicted"/>
<feature type="domain" description="YiiM-like triple helical" evidence="1">
    <location>
        <begin position="2"/>
        <end position="30"/>
    </location>
</feature>
<evidence type="ECO:0000259" key="1">
    <source>
        <dbReference type="Pfam" id="PF03475"/>
    </source>
</evidence>
<name>A0A0S4VE33_RALSL</name>
<gene>
    <name evidence="2" type="ORF">RUN1985_v1_2570001</name>
</gene>
<dbReference type="InterPro" id="IPR005163">
    <property type="entry name" value="Tri_helical_YiiM-like"/>
</dbReference>
<organism evidence="2">
    <name type="scientific">Ralstonia solanacearum</name>
    <name type="common">Pseudomonas solanacearum</name>
    <dbReference type="NCBI Taxonomy" id="305"/>
    <lineage>
        <taxon>Bacteria</taxon>
        <taxon>Pseudomonadati</taxon>
        <taxon>Pseudomonadota</taxon>
        <taxon>Betaproteobacteria</taxon>
        <taxon>Burkholderiales</taxon>
        <taxon>Burkholderiaceae</taxon>
        <taxon>Ralstonia</taxon>
        <taxon>Ralstonia solanacearum species complex</taxon>
    </lineage>
</organism>
<dbReference type="AlphaFoldDB" id="A0A0S4VE33"/>
<dbReference type="EMBL" id="LN899824">
    <property type="protein sequence ID" value="CUV32244.1"/>
    <property type="molecule type" value="Genomic_DNA"/>
</dbReference>
<protein>
    <recommendedName>
        <fullName evidence="1">YiiM-like triple helical domain-containing protein</fullName>
    </recommendedName>
</protein>
<reference evidence="2" key="1">
    <citation type="submission" date="2015-10" db="EMBL/GenBank/DDBJ databases">
        <authorList>
            <person name="Gilbert D.G."/>
        </authorList>
    </citation>
    <scope>NUCLEOTIDE SEQUENCE</scope>
    <source>
        <strain evidence="2">Phyl III-seqv23</strain>
    </source>
</reference>